<dbReference type="KEGG" id="vbh:CMV30_06200"/>
<proteinExistence type="predicted"/>
<protein>
    <submittedName>
        <fullName evidence="2">Uncharacterized protein</fullName>
    </submittedName>
</protein>
<dbReference type="RefSeq" id="WP_096055209.1">
    <property type="nucleotide sequence ID" value="NZ_CP023344.1"/>
</dbReference>
<evidence type="ECO:0000313" key="3">
    <source>
        <dbReference type="Proteomes" id="UP000217265"/>
    </source>
</evidence>
<dbReference type="EMBL" id="CP023344">
    <property type="protein sequence ID" value="ATC63577.1"/>
    <property type="molecule type" value="Genomic_DNA"/>
</dbReference>
<name>A0A290Q5M8_9BACT</name>
<sequence>MPTPPWRKPKPTEKSSVKLTPESIAWAKASAKKAGRRYPNLVDNMAATRRQLEQSQPPETPGPHIG</sequence>
<keyword evidence="3" id="KW-1185">Reference proteome</keyword>
<evidence type="ECO:0000313" key="2">
    <source>
        <dbReference type="EMBL" id="ATC63577.1"/>
    </source>
</evidence>
<organism evidence="2 3">
    <name type="scientific">Nibricoccus aquaticus</name>
    <dbReference type="NCBI Taxonomy" id="2576891"/>
    <lineage>
        <taxon>Bacteria</taxon>
        <taxon>Pseudomonadati</taxon>
        <taxon>Verrucomicrobiota</taxon>
        <taxon>Opitutia</taxon>
        <taxon>Opitutales</taxon>
        <taxon>Opitutaceae</taxon>
        <taxon>Nibricoccus</taxon>
    </lineage>
</organism>
<evidence type="ECO:0000256" key="1">
    <source>
        <dbReference type="SAM" id="MobiDB-lite"/>
    </source>
</evidence>
<dbReference type="Proteomes" id="UP000217265">
    <property type="component" value="Chromosome"/>
</dbReference>
<dbReference type="AlphaFoldDB" id="A0A290Q5M8"/>
<gene>
    <name evidence="2" type="ORF">CMV30_06200</name>
</gene>
<accession>A0A290Q5M8</accession>
<dbReference type="OrthoDB" id="200178at2"/>
<reference evidence="2 3" key="1">
    <citation type="submission" date="2017-09" db="EMBL/GenBank/DDBJ databases">
        <title>Complete genome sequence of Verrucomicrobial strain HZ-65, isolated from freshwater.</title>
        <authorList>
            <person name="Choi A."/>
        </authorList>
    </citation>
    <scope>NUCLEOTIDE SEQUENCE [LARGE SCALE GENOMIC DNA]</scope>
    <source>
        <strain evidence="2 3">HZ-65</strain>
    </source>
</reference>
<feature type="region of interest" description="Disordered" evidence="1">
    <location>
        <begin position="29"/>
        <end position="66"/>
    </location>
</feature>